<gene>
    <name evidence="2" type="ORF">BD410DRAFT_841466</name>
</gene>
<organism evidence="2 3">
    <name type="scientific">Rickenella mellea</name>
    <dbReference type="NCBI Taxonomy" id="50990"/>
    <lineage>
        <taxon>Eukaryota</taxon>
        <taxon>Fungi</taxon>
        <taxon>Dikarya</taxon>
        <taxon>Basidiomycota</taxon>
        <taxon>Agaricomycotina</taxon>
        <taxon>Agaricomycetes</taxon>
        <taxon>Hymenochaetales</taxon>
        <taxon>Rickenellaceae</taxon>
        <taxon>Rickenella</taxon>
    </lineage>
</organism>
<keyword evidence="3" id="KW-1185">Reference proteome</keyword>
<dbReference type="VEuPathDB" id="FungiDB:BD410DRAFT_841466"/>
<name>A0A4Y7PXH6_9AGAM</name>
<dbReference type="Proteomes" id="UP000294933">
    <property type="component" value="Unassembled WGS sequence"/>
</dbReference>
<protein>
    <submittedName>
        <fullName evidence="2">Uncharacterized protein</fullName>
    </submittedName>
</protein>
<evidence type="ECO:0000313" key="2">
    <source>
        <dbReference type="EMBL" id="TDL20103.1"/>
    </source>
</evidence>
<proteinExistence type="predicted"/>
<reference evidence="2 3" key="1">
    <citation type="submission" date="2018-06" db="EMBL/GenBank/DDBJ databases">
        <title>A transcriptomic atlas of mushroom development highlights an independent origin of complex multicellularity.</title>
        <authorList>
            <consortium name="DOE Joint Genome Institute"/>
            <person name="Krizsan K."/>
            <person name="Almasi E."/>
            <person name="Merenyi Z."/>
            <person name="Sahu N."/>
            <person name="Viragh M."/>
            <person name="Koszo T."/>
            <person name="Mondo S."/>
            <person name="Kiss B."/>
            <person name="Balint B."/>
            <person name="Kues U."/>
            <person name="Barry K."/>
            <person name="Hegedus J.C."/>
            <person name="Henrissat B."/>
            <person name="Johnson J."/>
            <person name="Lipzen A."/>
            <person name="Ohm R."/>
            <person name="Nagy I."/>
            <person name="Pangilinan J."/>
            <person name="Yan J."/>
            <person name="Xiong Y."/>
            <person name="Grigoriev I.V."/>
            <person name="Hibbett D.S."/>
            <person name="Nagy L.G."/>
        </authorList>
    </citation>
    <scope>NUCLEOTIDE SEQUENCE [LARGE SCALE GENOMIC DNA]</scope>
    <source>
        <strain evidence="2 3">SZMC22713</strain>
    </source>
</reference>
<sequence length="151" mass="16811">MTSASLRQDPELFCRPSPVHHRRHSNCPPPKAGALTASRSRPQHPTITTNKVANLLRKVATPTIEHNADAHARQCATLTRASHTSLHTIAQPTTPLTHTSRPQPTLSPSRRMARLIPAYPSAPFVPMRAYTRRRHAIKPHRDARPQHGALH</sequence>
<evidence type="ECO:0000313" key="3">
    <source>
        <dbReference type="Proteomes" id="UP000294933"/>
    </source>
</evidence>
<dbReference type="EMBL" id="ML170190">
    <property type="protein sequence ID" value="TDL20103.1"/>
    <property type="molecule type" value="Genomic_DNA"/>
</dbReference>
<evidence type="ECO:0000256" key="1">
    <source>
        <dbReference type="SAM" id="MobiDB-lite"/>
    </source>
</evidence>
<accession>A0A4Y7PXH6</accession>
<feature type="region of interest" description="Disordered" evidence="1">
    <location>
        <begin position="1"/>
        <end position="45"/>
    </location>
</feature>
<dbReference type="AlphaFoldDB" id="A0A4Y7PXH6"/>